<feature type="domain" description="UMA" evidence="4">
    <location>
        <begin position="8"/>
        <end position="56"/>
    </location>
</feature>
<organism evidence="5 6">
    <name type="scientific">Diatraea saccharalis</name>
    <name type="common">sugarcane borer</name>
    <dbReference type="NCBI Taxonomy" id="40085"/>
    <lineage>
        <taxon>Eukaryota</taxon>
        <taxon>Metazoa</taxon>
        <taxon>Ecdysozoa</taxon>
        <taxon>Arthropoda</taxon>
        <taxon>Hexapoda</taxon>
        <taxon>Insecta</taxon>
        <taxon>Pterygota</taxon>
        <taxon>Neoptera</taxon>
        <taxon>Endopterygota</taxon>
        <taxon>Lepidoptera</taxon>
        <taxon>Glossata</taxon>
        <taxon>Ditrysia</taxon>
        <taxon>Pyraloidea</taxon>
        <taxon>Crambidae</taxon>
        <taxon>Crambinae</taxon>
        <taxon>Diatraea</taxon>
    </lineage>
</organism>
<evidence type="ECO:0000313" key="6">
    <source>
        <dbReference type="Proteomes" id="UP001153714"/>
    </source>
</evidence>
<dbReference type="PROSITE" id="PS51497">
    <property type="entry name" value="UMA"/>
    <property type="match status" value="1"/>
</dbReference>
<dbReference type="GO" id="GO:0043130">
    <property type="term" value="F:ubiquitin binding"/>
    <property type="evidence" value="ECO:0007669"/>
    <property type="project" value="InterPro"/>
</dbReference>
<proteinExistence type="predicted"/>
<dbReference type="OrthoDB" id="2018023at2759"/>
<feature type="region of interest" description="Disordered" evidence="2">
    <location>
        <begin position="396"/>
        <end position="419"/>
    </location>
</feature>
<accession>A0A9N9R7K0</accession>
<feature type="region of interest" description="Disordered" evidence="2">
    <location>
        <begin position="434"/>
        <end position="476"/>
    </location>
</feature>
<gene>
    <name evidence="5" type="ORF">DIATSA_LOCUS8734</name>
</gene>
<dbReference type="InterPro" id="IPR038870">
    <property type="entry name" value="UBAP1"/>
</dbReference>
<evidence type="ECO:0000256" key="1">
    <source>
        <dbReference type="SAM" id="Coils"/>
    </source>
</evidence>
<feature type="coiled-coil region" evidence="1">
    <location>
        <begin position="52"/>
        <end position="100"/>
    </location>
</feature>
<dbReference type="InterPro" id="IPR015940">
    <property type="entry name" value="UBA"/>
</dbReference>
<dbReference type="Proteomes" id="UP001153714">
    <property type="component" value="Chromosome 3"/>
</dbReference>
<reference evidence="5" key="1">
    <citation type="submission" date="2021-12" db="EMBL/GenBank/DDBJ databases">
        <authorList>
            <person name="King R."/>
        </authorList>
    </citation>
    <scope>NUCLEOTIDE SEQUENCE</scope>
</reference>
<name>A0A9N9R7K0_9NEOP</name>
<evidence type="ECO:0000259" key="3">
    <source>
        <dbReference type="PROSITE" id="PS50030"/>
    </source>
</evidence>
<dbReference type="InterPro" id="IPR023340">
    <property type="entry name" value="UMA"/>
</dbReference>
<evidence type="ECO:0000259" key="4">
    <source>
        <dbReference type="PROSITE" id="PS51497"/>
    </source>
</evidence>
<reference evidence="5" key="2">
    <citation type="submission" date="2022-10" db="EMBL/GenBank/DDBJ databases">
        <authorList>
            <consortium name="ENA_rothamsted_submissions"/>
            <consortium name="culmorum"/>
            <person name="King R."/>
        </authorList>
    </citation>
    <scope>NUCLEOTIDE SEQUENCE</scope>
</reference>
<dbReference type="InterPro" id="IPR042575">
    <property type="entry name" value="UBAP1_C"/>
</dbReference>
<dbReference type="PANTHER" id="PTHR15960">
    <property type="entry name" value="LD44032P"/>
    <property type="match status" value="1"/>
</dbReference>
<sequence length="552" mass="63037">MSHFGDFMDGVPVKISEKYKRPPVIELPYSVNECILRAQNVVENVKYCSTFEKNVLTKLKELKSAKETKKNERRHRLQLLEEAKQKKLDAIAAAEAEEKLKQLSVSEVSYPSTDELSALSPDEKHEQCDVLLKQDCSEASDIVHNESSYLSYNTQEAQPDILQPIQVQANNPYSNLLDDPDPLQELKLTNKIAKIPQYSKVPQYSNIDTLTYKDFENDTSSPFDNVELKTINDMELLAQVLQSQRDSSTSYHTQNYVPEQTYIPNCSSQGQVDGMTYLPNTYVEQSIQDPGVMYLPQHYPVSNGYYVSPENNCDNTMPTENMNMYLSNYQYYIPTNPYPIVDPLYYNNQLPTTSTGPIQNGSTYIPQPYYFHVPQVPYAADNTTYNTIQNQNIQNIENQNIPSNTRNTTKSRSRSVPDIVRELNEELASAKLRMNERSYNASPAPKNVPRSCSSSEKKEDKKHRRKLENLPNPYEKMPSQLQNMCQKIHGMGFPLDRVARVCGLLGDNDKKVIEGLLILGELMDLGFTEERVLTALTKHEFNRDKALDELVS</sequence>
<protein>
    <submittedName>
        <fullName evidence="5">Uncharacterized protein</fullName>
    </submittedName>
</protein>
<dbReference type="EMBL" id="OU893334">
    <property type="protein sequence ID" value="CAG9791101.1"/>
    <property type="molecule type" value="Genomic_DNA"/>
</dbReference>
<keyword evidence="6" id="KW-1185">Reference proteome</keyword>
<dbReference type="Gene3D" id="1.20.120.1920">
    <property type="entry name" value="UBAP1 SOUBA domain"/>
    <property type="match status" value="1"/>
</dbReference>
<evidence type="ECO:0000313" key="5">
    <source>
        <dbReference type="EMBL" id="CAG9791101.1"/>
    </source>
</evidence>
<dbReference type="CDD" id="cd14316">
    <property type="entry name" value="UBA2_UBAP1_like"/>
    <property type="match status" value="1"/>
</dbReference>
<dbReference type="PANTHER" id="PTHR15960:SF5">
    <property type="entry name" value="LD44032P"/>
    <property type="match status" value="1"/>
</dbReference>
<dbReference type="PROSITE" id="PS50030">
    <property type="entry name" value="UBA"/>
    <property type="match status" value="1"/>
</dbReference>
<evidence type="ECO:0000256" key="2">
    <source>
        <dbReference type="SAM" id="MobiDB-lite"/>
    </source>
</evidence>
<dbReference type="AlphaFoldDB" id="A0A9N9R7K0"/>
<dbReference type="GO" id="GO:0043162">
    <property type="term" value="P:ubiquitin-dependent protein catabolic process via the multivesicular body sorting pathway"/>
    <property type="evidence" value="ECO:0007669"/>
    <property type="project" value="InterPro"/>
</dbReference>
<keyword evidence="1" id="KW-0175">Coiled coil</keyword>
<dbReference type="GO" id="GO:0000813">
    <property type="term" value="C:ESCRT I complex"/>
    <property type="evidence" value="ECO:0007669"/>
    <property type="project" value="InterPro"/>
</dbReference>
<feature type="domain" description="UBA" evidence="3">
    <location>
        <begin position="507"/>
        <end position="552"/>
    </location>
</feature>